<proteinExistence type="predicted"/>
<gene>
    <name evidence="2" type="ORF">CHYS00102_LOCUS567</name>
</gene>
<evidence type="ECO:0000256" key="1">
    <source>
        <dbReference type="SAM" id="MobiDB-lite"/>
    </source>
</evidence>
<sequence length="413" mass="46841">MSRCPAVVSPGISPVTRYSHASALIDDDPIYTVMNEDALLLASVAEIARKEIHDTAQDTRDLEITSPELSIRENKNNTKPNSSSAYQSLEASHTKKYSTLDFHEATSVPRHLSLPTENSSSKNTYSSDYEEDDEMYERSKNNLSPVSSSHILNYASWASDGVIGRTWKIFLDDESFDVSNSLSYNNTIKQNYSPVMGSRPVRFPKNLCMRKTSQQKSELRRNVSNIIDNECTKSPTNQTGSGLRTILNCGKQSEGNHHPSIKQKKCKNNNRSLDKTGFCSVKSSGNRIRQTVIYRQKFSWRSYPELEAFLIANRDEYLRHSALNYTAQQKDFNNCLTRRLLELADKHNYVFSDNDFSFVTVRDRIRCYYKSYVQSSKKRGIIIGYAARKAGLISEGDLIKSSSKKGRIIVPDV</sequence>
<reference evidence="2" key="1">
    <citation type="submission" date="2021-01" db="EMBL/GenBank/DDBJ databases">
        <authorList>
            <person name="Corre E."/>
            <person name="Pelletier E."/>
            <person name="Niang G."/>
            <person name="Scheremetjew M."/>
            <person name="Finn R."/>
            <person name="Kale V."/>
            <person name="Holt S."/>
            <person name="Cochrane G."/>
            <person name="Meng A."/>
            <person name="Brown T."/>
            <person name="Cohen L."/>
        </authorList>
    </citation>
    <scope>NUCLEOTIDE SEQUENCE</scope>
    <source>
        <strain evidence="2">308</strain>
    </source>
</reference>
<feature type="region of interest" description="Disordered" evidence="1">
    <location>
        <begin position="108"/>
        <end position="143"/>
    </location>
</feature>
<dbReference type="EMBL" id="HBFR01000938">
    <property type="protein sequence ID" value="CAD8873409.1"/>
    <property type="molecule type" value="Transcribed_RNA"/>
</dbReference>
<feature type="region of interest" description="Disordered" evidence="1">
    <location>
        <begin position="58"/>
        <end position="90"/>
    </location>
</feature>
<feature type="compositionally biased region" description="Polar residues" evidence="1">
    <location>
        <begin position="115"/>
        <end position="124"/>
    </location>
</feature>
<accession>A0A7S1FLB9</accession>
<feature type="compositionally biased region" description="Polar residues" evidence="1">
    <location>
        <begin position="77"/>
        <end position="90"/>
    </location>
</feature>
<evidence type="ECO:0000313" key="2">
    <source>
        <dbReference type="EMBL" id="CAD8873409.1"/>
    </source>
</evidence>
<protein>
    <submittedName>
        <fullName evidence="2">Uncharacterized protein</fullName>
    </submittedName>
</protein>
<dbReference type="AlphaFoldDB" id="A0A7S1FLB9"/>
<name>A0A7S1FLB9_9STRA</name>
<organism evidence="2">
    <name type="scientific">Corethron hystrix</name>
    <dbReference type="NCBI Taxonomy" id="216773"/>
    <lineage>
        <taxon>Eukaryota</taxon>
        <taxon>Sar</taxon>
        <taxon>Stramenopiles</taxon>
        <taxon>Ochrophyta</taxon>
        <taxon>Bacillariophyta</taxon>
        <taxon>Coscinodiscophyceae</taxon>
        <taxon>Corethrophycidae</taxon>
        <taxon>Corethrales</taxon>
        <taxon>Corethraceae</taxon>
        <taxon>Corethron</taxon>
    </lineage>
</organism>